<organism evidence="1 2">
    <name type="scientific">Lindgomyces ingoldianus</name>
    <dbReference type="NCBI Taxonomy" id="673940"/>
    <lineage>
        <taxon>Eukaryota</taxon>
        <taxon>Fungi</taxon>
        <taxon>Dikarya</taxon>
        <taxon>Ascomycota</taxon>
        <taxon>Pezizomycotina</taxon>
        <taxon>Dothideomycetes</taxon>
        <taxon>Pleosporomycetidae</taxon>
        <taxon>Pleosporales</taxon>
        <taxon>Lindgomycetaceae</taxon>
        <taxon>Lindgomyces</taxon>
    </lineage>
</organism>
<dbReference type="EMBL" id="MU003521">
    <property type="protein sequence ID" value="KAF2467335.1"/>
    <property type="molecule type" value="Genomic_DNA"/>
</dbReference>
<evidence type="ECO:0000313" key="2">
    <source>
        <dbReference type="Proteomes" id="UP000799755"/>
    </source>
</evidence>
<gene>
    <name evidence="1" type="ORF">BDR25DRAFT_267499</name>
</gene>
<evidence type="ECO:0000313" key="1">
    <source>
        <dbReference type="EMBL" id="KAF2467335.1"/>
    </source>
</evidence>
<protein>
    <submittedName>
        <fullName evidence="1">Cysteine proteinase</fullName>
    </submittedName>
</protein>
<name>A0ACB6QLD3_9PLEO</name>
<reference evidence="1" key="1">
    <citation type="journal article" date="2020" name="Stud. Mycol.">
        <title>101 Dothideomycetes genomes: a test case for predicting lifestyles and emergence of pathogens.</title>
        <authorList>
            <person name="Haridas S."/>
            <person name="Albert R."/>
            <person name="Binder M."/>
            <person name="Bloem J."/>
            <person name="Labutti K."/>
            <person name="Salamov A."/>
            <person name="Andreopoulos B."/>
            <person name="Baker S."/>
            <person name="Barry K."/>
            <person name="Bills G."/>
            <person name="Bluhm B."/>
            <person name="Cannon C."/>
            <person name="Castanera R."/>
            <person name="Culley D."/>
            <person name="Daum C."/>
            <person name="Ezra D."/>
            <person name="Gonzalez J."/>
            <person name="Henrissat B."/>
            <person name="Kuo A."/>
            <person name="Liang C."/>
            <person name="Lipzen A."/>
            <person name="Lutzoni F."/>
            <person name="Magnuson J."/>
            <person name="Mondo S."/>
            <person name="Nolan M."/>
            <person name="Ohm R."/>
            <person name="Pangilinan J."/>
            <person name="Park H.-J."/>
            <person name="Ramirez L."/>
            <person name="Alfaro M."/>
            <person name="Sun H."/>
            <person name="Tritt A."/>
            <person name="Yoshinaga Y."/>
            <person name="Zwiers L.-H."/>
            <person name="Turgeon B."/>
            <person name="Goodwin S."/>
            <person name="Spatafora J."/>
            <person name="Crous P."/>
            <person name="Grigoriev I."/>
        </authorList>
    </citation>
    <scope>NUCLEOTIDE SEQUENCE</scope>
    <source>
        <strain evidence="1">ATCC 200398</strain>
    </source>
</reference>
<proteinExistence type="predicted"/>
<comment type="caution">
    <text evidence="1">The sequence shown here is derived from an EMBL/GenBank/DDBJ whole genome shotgun (WGS) entry which is preliminary data.</text>
</comment>
<accession>A0ACB6QLD3</accession>
<sequence length="863" mass="95615">MSSVSGDDAGSSKDPQTVLNEFWENLITKKPGKVTNIFPSSLYSSLLPPQTKPGLAKGRNAAESYQAAADECRARVKRIVRECHRTNEKFTDPDFDIEGDMGMDNCLRGLMSSYYESLGGGNSVSPDRLSSALQTLAESNVLGTTMVNVDINAVTQVLNNSDGSDGNDGPQSVHRVDWIFDKPAFTIDGFSSSDVQQGANGDCWFIAAVATICSNPQLMDKICVEKDEECGVYGFVFYRDGEWISTVIDDNLYLSSKDFDAWGDYYDATGEKEQKYKKNRQTGSDALYFASCADQNETWLPLLEKAFAKVHGDYNSIAGGISGEAVEDLTGGVTSKVLTNRILSKERLWKELLEVNQQFLFSASSPGSYGDDSDARRGLALNHAYSVIKAVEEVDEEGKPKRLVLIRNPWGRRSWNGVGEWNGAWSDGSKEWTPYWMEKLKYRFGDDGLFWMSYDDLCKRFDLLDRTRLFDKDWTVVQHWTSVSVSWVTGYLNTKFLVEIKKGGPTVFVLCQLDDRYFRGLEGKYRFDLHFVLQDENAKAGEHIVRARGAWFGNRSISAEVDLEPGKYEVVPKIVASRDADTPEVQEVVSKVADRNPQKLRQIGLNYDIANAKGVIEMTEEEKKRKAQKEKEAKEKKKKEKEDAEKEKAEFELWKKEKREREAKENAAKETAEKTTEEKKEETKEAEAKTGESATEQKEDAKTAKNEEATSDKAGEKKKLETETESAEKAKVEPEEKKESEALENQDRKTEKNEAEETTYSDDAGEATPDSGDDAGPIGLVGPAGHAVGAGPDGVAGDAAPQPAANPPAAADNKQNPWNAVCVLGLRVYSQDPEVSIKLIKPKDAEEGAVLDADGNTPAGATM</sequence>
<keyword evidence="2" id="KW-1185">Reference proteome</keyword>
<dbReference type="Proteomes" id="UP000799755">
    <property type="component" value="Unassembled WGS sequence"/>
</dbReference>